<evidence type="ECO:0000313" key="1">
    <source>
        <dbReference type="EMBL" id="JAD58906.1"/>
    </source>
</evidence>
<dbReference type="EMBL" id="GBRH01238989">
    <property type="protein sequence ID" value="JAD58906.1"/>
    <property type="molecule type" value="Transcribed_RNA"/>
</dbReference>
<proteinExistence type="predicted"/>
<sequence>MMKCQCRTIKKSWFVLFSSFSCRLTCHGGRIRVK</sequence>
<reference evidence="1" key="1">
    <citation type="submission" date="2014-09" db="EMBL/GenBank/DDBJ databases">
        <authorList>
            <person name="Magalhaes I.L.F."/>
            <person name="Oliveira U."/>
            <person name="Santos F.R."/>
            <person name="Vidigal T.H.D.A."/>
            <person name="Brescovit A.D."/>
            <person name="Santos A.J."/>
        </authorList>
    </citation>
    <scope>NUCLEOTIDE SEQUENCE</scope>
    <source>
        <tissue evidence="1">Shoot tissue taken approximately 20 cm above the soil surface</tissue>
    </source>
</reference>
<dbReference type="PROSITE" id="PS51257">
    <property type="entry name" value="PROKAR_LIPOPROTEIN"/>
    <property type="match status" value="1"/>
</dbReference>
<accession>A0A0A9B6A6</accession>
<reference evidence="1" key="2">
    <citation type="journal article" date="2015" name="Data Brief">
        <title>Shoot transcriptome of the giant reed, Arundo donax.</title>
        <authorList>
            <person name="Barrero R.A."/>
            <person name="Guerrero F.D."/>
            <person name="Moolhuijzen P."/>
            <person name="Goolsby J.A."/>
            <person name="Tidwell J."/>
            <person name="Bellgard S.E."/>
            <person name="Bellgard M.I."/>
        </authorList>
    </citation>
    <scope>NUCLEOTIDE SEQUENCE</scope>
    <source>
        <tissue evidence="1">Shoot tissue taken approximately 20 cm above the soil surface</tissue>
    </source>
</reference>
<protein>
    <submittedName>
        <fullName evidence="1">Uncharacterized protein</fullName>
    </submittedName>
</protein>
<organism evidence="1">
    <name type="scientific">Arundo donax</name>
    <name type="common">Giant reed</name>
    <name type="synonym">Donax arundinaceus</name>
    <dbReference type="NCBI Taxonomy" id="35708"/>
    <lineage>
        <taxon>Eukaryota</taxon>
        <taxon>Viridiplantae</taxon>
        <taxon>Streptophyta</taxon>
        <taxon>Embryophyta</taxon>
        <taxon>Tracheophyta</taxon>
        <taxon>Spermatophyta</taxon>
        <taxon>Magnoliopsida</taxon>
        <taxon>Liliopsida</taxon>
        <taxon>Poales</taxon>
        <taxon>Poaceae</taxon>
        <taxon>PACMAD clade</taxon>
        <taxon>Arundinoideae</taxon>
        <taxon>Arundineae</taxon>
        <taxon>Arundo</taxon>
    </lineage>
</organism>
<dbReference type="AlphaFoldDB" id="A0A0A9B6A6"/>
<name>A0A0A9B6A6_ARUDO</name>